<dbReference type="InterPro" id="IPR016040">
    <property type="entry name" value="NAD(P)-bd_dom"/>
</dbReference>
<proteinExistence type="predicted"/>
<keyword evidence="3" id="KW-1185">Reference proteome</keyword>
<dbReference type="SUPFAM" id="SSF51735">
    <property type="entry name" value="NAD(P)-binding Rossmann-fold domains"/>
    <property type="match status" value="1"/>
</dbReference>
<dbReference type="Gene3D" id="3.40.50.720">
    <property type="entry name" value="NAD(P)-binding Rossmann-like Domain"/>
    <property type="match status" value="1"/>
</dbReference>
<dbReference type="PANTHER" id="PTHR43162">
    <property type="match status" value="1"/>
</dbReference>
<evidence type="ECO:0000313" key="2">
    <source>
        <dbReference type="EMBL" id="MDA0646315.1"/>
    </source>
</evidence>
<gene>
    <name evidence="2" type="ORF">OUY24_37295</name>
</gene>
<organism evidence="2 3">
    <name type="scientific">Nonomuraea ferruginea</name>
    <dbReference type="NCBI Taxonomy" id="46174"/>
    <lineage>
        <taxon>Bacteria</taxon>
        <taxon>Bacillati</taxon>
        <taxon>Actinomycetota</taxon>
        <taxon>Actinomycetes</taxon>
        <taxon>Streptosporangiales</taxon>
        <taxon>Streptosporangiaceae</taxon>
        <taxon>Nonomuraea</taxon>
    </lineage>
</organism>
<dbReference type="InterPro" id="IPR036291">
    <property type="entry name" value="NAD(P)-bd_dom_sf"/>
</dbReference>
<dbReference type="Pfam" id="PF13460">
    <property type="entry name" value="NAD_binding_10"/>
    <property type="match status" value="1"/>
</dbReference>
<evidence type="ECO:0000259" key="1">
    <source>
        <dbReference type="Pfam" id="PF13460"/>
    </source>
</evidence>
<dbReference type="RefSeq" id="WP_148035977.1">
    <property type="nucleotide sequence ID" value="NZ_BAABFD010000012.1"/>
</dbReference>
<feature type="domain" description="NAD(P)-binding" evidence="1">
    <location>
        <begin position="7"/>
        <end position="174"/>
    </location>
</feature>
<protein>
    <submittedName>
        <fullName evidence="2">NAD(P)H-binding protein</fullName>
    </submittedName>
</protein>
<dbReference type="Proteomes" id="UP001212498">
    <property type="component" value="Unassembled WGS sequence"/>
</dbReference>
<dbReference type="InterPro" id="IPR051604">
    <property type="entry name" value="Ergot_Alk_Oxidoreductase"/>
</dbReference>
<sequence>MTLLITGATGTVSGALLRALPGTDDVRVLVRDPARAPRGVDVAVGDLHRPETLEDAFKGVETVWLLTAMGPDAPHAGSNAVWAAREAGVRHVVRMSAIGAGHDAPTRNGRLHVLSDIELAASGLSWTVIRPAFFMQNLFGSVNAGTLYGPTGEGRMGLIDVRDIAAFAARVLADARPHHGRTYTITGPESISLREAAARIGAGYQPVGPEDARQAMIQAGLPEWDAAVNVEYARAYASGWGDYTTGDFAEVMGHQARAFEAFAADHADRLGG</sequence>
<comment type="caution">
    <text evidence="2">The sequence shown here is derived from an EMBL/GenBank/DDBJ whole genome shotgun (WGS) entry which is preliminary data.</text>
</comment>
<accession>A0ABT4TA43</accession>
<dbReference type="Gene3D" id="3.90.25.10">
    <property type="entry name" value="UDP-galactose 4-epimerase, domain 1"/>
    <property type="match status" value="1"/>
</dbReference>
<dbReference type="PANTHER" id="PTHR43162:SF1">
    <property type="entry name" value="PRESTALK A DIFFERENTIATION PROTEIN A"/>
    <property type="match status" value="1"/>
</dbReference>
<evidence type="ECO:0000313" key="3">
    <source>
        <dbReference type="Proteomes" id="UP001212498"/>
    </source>
</evidence>
<dbReference type="EMBL" id="JAPNUD010000188">
    <property type="protein sequence ID" value="MDA0646315.1"/>
    <property type="molecule type" value="Genomic_DNA"/>
</dbReference>
<name>A0ABT4TA43_9ACTN</name>
<reference evidence="2 3" key="1">
    <citation type="submission" date="2022-11" db="EMBL/GenBank/DDBJ databases">
        <title>Nonomuraea corallina sp. nov., a new species of the genus Nonomuraea isolated from sea side sediment in Thai sea.</title>
        <authorList>
            <person name="Ngamcharungchit C."/>
            <person name="Matsumoto A."/>
            <person name="Suriyachadkun C."/>
            <person name="Panbangred W."/>
            <person name="Inahashi Y."/>
            <person name="Intra B."/>
        </authorList>
    </citation>
    <scope>NUCLEOTIDE SEQUENCE [LARGE SCALE GENOMIC DNA]</scope>
    <source>
        <strain evidence="2 3">DSM 43553</strain>
    </source>
</reference>